<keyword evidence="3" id="KW-0804">Transcription</keyword>
<dbReference type="Pfam" id="PF12833">
    <property type="entry name" value="HTH_18"/>
    <property type="match status" value="1"/>
</dbReference>
<dbReference type="PANTHER" id="PTHR43280">
    <property type="entry name" value="ARAC-FAMILY TRANSCRIPTIONAL REGULATOR"/>
    <property type="match status" value="1"/>
</dbReference>
<evidence type="ECO:0000256" key="3">
    <source>
        <dbReference type="ARBA" id="ARBA00023163"/>
    </source>
</evidence>
<dbReference type="PANTHER" id="PTHR43280:SF32">
    <property type="entry name" value="TRANSCRIPTIONAL REGULATORY PROTEIN"/>
    <property type="match status" value="1"/>
</dbReference>
<gene>
    <name evidence="5" type="ORF">DWY20_10505</name>
</gene>
<comment type="caution">
    <text evidence="5">The sequence shown here is derived from an EMBL/GenBank/DDBJ whole genome shotgun (WGS) entry which is preliminary data.</text>
</comment>
<dbReference type="Gene3D" id="1.10.10.60">
    <property type="entry name" value="Homeodomain-like"/>
    <property type="match status" value="2"/>
</dbReference>
<proteinExistence type="predicted"/>
<sequence>MKRINSLESLPENIDILTGIDLIGNIKRLFKTPAQMPGCLFLLCIRGNCSITIHLSKYELKKNSIAIIFPHQFVQVMEESNDCRFIFVGFSKKLIQSPPLFSRMIEYTSSIFEEPVIELRPEVAEIFYEYFKVLTKAMRLPNSFIKDEQADLICSQLIMGLGNIYKQGESNERPRYNRNQEIVKELVRVVIENYRSERNISFYAEKMHLSPQHLSTTIKKTTGKTLTDIISTFVIRDAQAKLRSTELTIQEIAYSLNFPDISFFGKYFKRYTGMSPKQYRNME</sequence>
<dbReference type="SMART" id="SM00342">
    <property type="entry name" value="HTH_ARAC"/>
    <property type="match status" value="1"/>
</dbReference>
<dbReference type="EMBL" id="QRUU01000047">
    <property type="protein sequence ID" value="RGR94185.1"/>
    <property type="molecule type" value="Genomic_DNA"/>
</dbReference>
<dbReference type="PRINTS" id="PR00032">
    <property type="entry name" value="HTHARAC"/>
</dbReference>
<name>A0A412GH21_9BACT</name>
<evidence type="ECO:0000256" key="1">
    <source>
        <dbReference type="ARBA" id="ARBA00023015"/>
    </source>
</evidence>
<evidence type="ECO:0000313" key="5">
    <source>
        <dbReference type="EMBL" id="RGR94185.1"/>
    </source>
</evidence>
<dbReference type="RefSeq" id="WP_118484890.1">
    <property type="nucleotide sequence ID" value="NZ_CAUCNJ010000011.1"/>
</dbReference>
<dbReference type="SUPFAM" id="SSF46689">
    <property type="entry name" value="Homeodomain-like"/>
    <property type="match status" value="1"/>
</dbReference>
<evidence type="ECO:0000256" key="2">
    <source>
        <dbReference type="ARBA" id="ARBA00023125"/>
    </source>
</evidence>
<dbReference type="InterPro" id="IPR018060">
    <property type="entry name" value="HTH_AraC"/>
</dbReference>
<keyword evidence="2" id="KW-0238">DNA-binding</keyword>
<evidence type="ECO:0000313" key="6">
    <source>
        <dbReference type="Proteomes" id="UP000285864"/>
    </source>
</evidence>
<protein>
    <submittedName>
        <fullName evidence="5">AraC family transcriptional regulator</fullName>
    </submittedName>
</protein>
<dbReference type="InterPro" id="IPR009057">
    <property type="entry name" value="Homeodomain-like_sf"/>
</dbReference>
<organism evidence="5 6">
    <name type="scientific">Phocaeicola coprocola</name>
    <dbReference type="NCBI Taxonomy" id="310298"/>
    <lineage>
        <taxon>Bacteria</taxon>
        <taxon>Pseudomonadati</taxon>
        <taxon>Bacteroidota</taxon>
        <taxon>Bacteroidia</taxon>
        <taxon>Bacteroidales</taxon>
        <taxon>Bacteroidaceae</taxon>
        <taxon>Phocaeicola</taxon>
    </lineage>
</organism>
<keyword evidence="6" id="KW-1185">Reference proteome</keyword>
<dbReference type="PROSITE" id="PS01124">
    <property type="entry name" value="HTH_ARAC_FAMILY_2"/>
    <property type="match status" value="1"/>
</dbReference>
<evidence type="ECO:0000259" key="4">
    <source>
        <dbReference type="PROSITE" id="PS01124"/>
    </source>
</evidence>
<dbReference type="GO" id="GO:0043565">
    <property type="term" value="F:sequence-specific DNA binding"/>
    <property type="evidence" value="ECO:0007669"/>
    <property type="project" value="InterPro"/>
</dbReference>
<dbReference type="Proteomes" id="UP000285864">
    <property type="component" value="Unassembled WGS sequence"/>
</dbReference>
<feature type="domain" description="HTH araC/xylS-type" evidence="4">
    <location>
        <begin position="184"/>
        <end position="282"/>
    </location>
</feature>
<accession>A0A412GH21</accession>
<dbReference type="GO" id="GO:0003700">
    <property type="term" value="F:DNA-binding transcription factor activity"/>
    <property type="evidence" value="ECO:0007669"/>
    <property type="project" value="InterPro"/>
</dbReference>
<dbReference type="SUPFAM" id="SSF51215">
    <property type="entry name" value="Regulatory protein AraC"/>
    <property type="match status" value="1"/>
</dbReference>
<dbReference type="InterPro" id="IPR037923">
    <property type="entry name" value="HTH-like"/>
</dbReference>
<reference evidence="5 6" key="1">
    <citation type="submission" date="2018-08" db="EMBL/GenBank/DDBJ databases">
        <title>A genome reference for cultivated species of the human gut microbiota.</title>
        <authorList>
            <person name="Zou Y."/>
            <person name="Xue W."/>
            <person name="Luo G."/>
        </authorList>
    </citation>
    <scope>NUCLEOTIDE SEQUENCE [LARGE SCALE GENOMIC DNA]</scope>
    <source>
        <strain evidence="5 6">AF24-2</strain>
    </source>
</reference>
<dbReference type="AlphaFoldDB" id="A0A412GH21"/>
<keyword evidence="1" id="KW-0805">Transcription regulation</keyword>
<dbReference type="InterPro" id="IPR020449">
    <property type="entry name" value="Tscrpt_reg_AraC-type_HTH"/>
</dbReference>